<organism evidence="4 5">
    <name type="scientific">[Mycobacterium] kokjensenii</name>
    <dbReference type="NCBI Taxonomy" id="3064287"/>
    <lineage>
        <taxon>Bacteria</taxon>
        <taxon>Bacillati</taxon>
        <taxon>Actinomycetota</taxon>
        <taxon>Actinomycetes</taxon>
        <taxon>Mycobacteriales</taxon>
        <taxon>Mycobacteriaceae</taxon>
        <taxon>Mycolicibacter</taxon>
    </lineage>
</organism>
<dbReference type="InterPro" id="IPR001647">
    <property type="entry name" value="HTH_TetR"/>
</dbReference>
<feature type="DNA-binding region" description="H-T-H motif" evidence="2">
    <location>
        <begin position="31"/>
        <end position="50"/>
    </location>
</feature>
<evidence type="ECO:0000313" key="5">
    <source>
        <dbReference type="Proteomes" id="UP001190336"/>
    </source>
</evidence>
<dbReference type="PANTHER" id="PTHR30055">
    <property type="entry name" value="HTH-TYPE TRANSCRIPTIONAL REGULATOR RUTR"/>
    <property type="match status" value="1"/>
</dbReference>
<protein>
    <submittedName>
        <fullName evidence="4">Helix-turn-helix domain-containing protein</fullName>
    </submittedName>
</protein>
<evidence type="ECO:0000256" key="1">
    <source>
        <dbReference type="ARBA" id="ARBA00023125"/>
    </source>
</evidence>
<dbReference type="Pfam" id="PF00440">
    <property type="entry name" value="TetR_N"/>
    <property type="match status" value="1"/>
</dbReference>
<evidence type="ECO:0000259" key="3">
    <source>
        <dbReference type="PROSITE" id="PS50977"/>
    </source>
</evidence>
<name>A0ABM9LPH7_9MYCO</name>
<sequence>MPATPGTDPATTAILDAAVAEFEQHGIRRVALDDVARRAGVSRTTIYRRFAGRDELVAAVIDRENAALYADIAAELKESPPQANYYVESFTSAIMQFRRHRVLNRMITDEPALVLELSRQHYSAIVDRMCDALRVIFPAGFADRLGPQVLTELADTILRYAAMVLLLPAREPLVSAEDVRRFATAHFLPSLPAALRETPV</sequence>
<gene>
    <name evidence="4" type="ORF">MU0083_002960</name>
</gene>
<accession>A0ABM9LPH7</accession>
<dbReference type="InterPro" id="IPR009057">
    <property type="entry name" value="Homeodomain-like_sf"/>
</dbReference>
<dbReference type="Proteomes" id="UP001190336">
    <property type="component" value="Chromosome"/>
</dbReference>
<evidence type="ECO:0000313" key="4">
    <source>
        <dbReference type="EMBL" id="CAJ1502548.1"/>
    </source>
</evidence>
<dbReference type="Gene3D" id="1.10.357.10">
    <property type="entry name" value="Tetracycline Repressor, domain 2"/>
    <property type="match status" value="1"/>
</dbReference>
<evidence type="ECO:0000256" key="2">
    <source>
        <dbReference type="PROSITE-ProRule" id="PRU00335"/>
    </source>
</evidence>
<dbReference type="RefSeq" id="WP_308473689.1">
    <property type="nucleotide sequence ID" value="NZ_OY726394.1"/>
</dbReference>
<reference evidence="4 5" key="1">
    <citation type="submission" date="2023-08" db="EMBL/GenBank/DDBJ databases">
        <authorList>
            <person name="Folkvardsen B D."/>
            <person name="Norman A."/>
        </authorList>
    </citation>
    <scope>NUCLEOTIDE SEQUENCE [LARGE SCALE GENOMIC DNA]</scope>
    <source>
        <strain evidence="4 5">Mu0083</strain>
    </source>
</reference>
<dbReference type="InterPro" id="IPR050109">
    <property type="entry name" value="HTH-type_TetR-like_transc_reg"/>
</dbReference>
<proteinExistence type="predicted"/>
<dbReference type="PANTHER" id="PTHR30055:SF153">
    <property type="entry name" value="HTH-TYPE TRANSCRIPTIONAL REPRESSOR RV3405C"/>
    <property type="match status" value="1"/>
</dbReference>
<feature type="domain" description="HTH tetR-type" evidence="3">
    <location>
        <begin position="8"/>
        <end position="68"/>
    </location>
</feature>
<dbReference type="SUPFAM" id="SSF46689">
    <property type="entry name" value="Homeodomain-like"/>
    <property type="match status" value="1"/>
</dbReference>
<keyword evidence="5" id="KW-1185">Reference proteome</keyword>
<keyword evidence="1 2" id="KW-0238">DNA-binding</keyword>
<dbReference type="PRINTS" id="PR00455">
    <property type="entry name" value="HTHTETR"/>
</dbReference>
<dbReference type="EMBL" id="OY726394">
    <property type="protein sequence ID" value="CAJ1502548.1"/>
    <property type="molecule type" value="Genomic_DNA"/>
</dbReference>
<dbReference type="PROSITE" id="PS50977">
    <property type="entry name" value="HTH_TETR_2"/>
    <property type="match status" value="1"/>
</dbReference>